<feature type="repeat" description="RCC1" evidence="5">
    <location>
        <begin position="836"/>
        <end position="894"/>
    </location>
</feature>
<dbReference type="PANTHER" id="PTHR46337">
    <property type="entry name" value="RCC1-LIKE G EXCHANGING FACTOR-LIKE PROTEIN"/>
    <property type="match status" value="1"/>
</dbReference>
<feature type="region of interest" description="Disordered" evidence="6">
    <location>
        <begin position="197"/>
        <end position="226"/>
    </location>
</feature>
<dbReference type="GO" id="GO:0070131">
    <property type="term" value="P:positive regulation of mitochondrial translation"/>
    <property type="evidence" value="ECO:0007669"/>
    <property type="project" value="TreeGrafter"/>
</dbReference>
<feature type="non-terminal residue" evidence="8">
    <location>
        <position position="1289"/>
    </location>
</feature>
<feature type="domain" description="EF-hand" evidence="7">
    <location>
        <begin position="762"/>
        <end position="797"/>
    </location>
</feature>
<evidence type="ECO:0000256" key="4">
    <source>
        <dbReference type="ARBA" id="ARBA00022842"/>
    </source>
</evidence>
<name>A0A6G0TVN1_APHGL</name>
<evidence type="ECO:0000256" key="3">
    <source>
        <dbReference type="ARBA" id="ARBA00022837"/>
    </source>
</evidence>
<dbReference type="Proteomes" id="UP000475862">
    <property type="component" value="Unassembled WGS sequence"/>
</dbReference>
<reference evidence="8 9" key="1">
    <citation type="submission" date="2019-08" db="EMBL/GenBank/DDBJ databases">
        <title>The genome of the soybean aphid Biotype 1, its phylome, world population structure and adaptation to the North American continent.</title>
        <authorList>
            <person name="Giordano R."/>
            <person name="Donthu R.K."/>
            <person name="Hernandez A.G."/>
            <person name="Wright C.L."/>
            <person name="Zimin A.V."/>
        </authorList>
    </citation>
    <scope>NUCLEOTIDE SEQUENCE [LARGE SCALE GENOMIC DNA]</scope>
    <source>
        <tissue evidence="8">Whole aphids</tissue>
    </source>
</reference>
<dbReference type="GO" id="GO:0005085">
    <property type="term" value="F:guanyl-nucleotide exchange factor activity"/>
    <property type="evidence" value="ECO:0007669"/>
    <property type="project" value="TreeGrafter"/>
</dbReference>
<dbReference type="InterPro" id="IPR018247">
    <property type="entry name" value="EF_Hand_1_Ca_BS"/>
</dbReference>
<dbReference type="Pfam" id="PF13540">
    <property type="entry name" value="RCC1_2"/>
    <property type="match status" value="3"/>
</dbReference>
<feature type="repeat" description="RCC1" evidence="5">
    <location>
        <begin position="1120"/>
        <end position="1177"/>
    </location>
</feature>
<dbReference type="PROSITE" id="PS50012">
    <property type="entry name" value="RCC1_3"/>
    <property type="match status" value="6"/>
</dbReference>
<evidence type="ECO:0000256" key="6">
    <source>
        <dbReference type="SAM" id="MobiDB-lite"/>
    </source>
</evidence>
<dbReference type="InterPro" id="IPR053035">
    <property type="entry name" value="Mitochondrial_GEF_domain"/>
</dbReference>
<comment type="caution">
    <text evidence="8">The sequence shown here is derived from an EMBL/GenBank/DDBJ whole genome shotgun (WGS) entry which is preliminary data.</text>
</comment>
<feature type="region of interest" description="Disordered" evidence="6">
    <location>
        <begin position="1"/>
        <end position="20"/>
    </location>
</feature>
<evidence type="ECO:0000256" key="2">
    <source>
        <dbReference type="ARBA" id="ARBA00022737"/>
    </source>
</evidence>
<keyword evidence="4" id="KW-0460">Magnesium</keyword>
<dbReference type="GO" id="GO:0005509">
    <property type="term" value="F:calcium ion binding"/>
    <property type="evidence" value="ECO:0007669"/>
    <property type="project" value="InterPro"/>
</dbReference>
<dbReference type="GO" id="GO:0019843">
    <property type="term" value="F:rRNA binding"/>
    <property type="evidence" value="ECO:0007669"/>
    <property type="project" value="TreeGrafter"/>
</dbReference>
<feature type="compositionally biased region" description="Acidic residues" evidence="6">
    <location>
        <begin position="469"/>
        <end position="480"/>
    </location>
</feature>
<organism evidence="8 9">
    <name type="scientific">Aphis glycines</name>
    <name type="common">Soybean aphid</name>
    <dbReference type="NCBI Taxonomy" id="307491"/>
    <lineage>
        <taxon>Eukaryota</taxon>
        <taxon>Metazoa</taxon>
        <taxon>Ecdysozoa</taxon>
        <taxon>Arthropoda</taxon>
        <taxon>Hexapoda</taxon>
        <taxon>Insecta</taxon>
        <taxon>Pterygota</taxon>
        <taxon>Neoptera</taxon>
        <taxon>Paraneoptera</taxon>
        <taxon>Hemiptera</taxon>
        <taxon>Sternorrhyncha</taxon>
        <taxon>Aphidomorpha</taxon>
        <taxon>Aphidoidea</taxon>
        <taxon>Aphididae</taxon>
        <taxon>Aphidini</taxon>
        <taxon>Aphis</taxon>
        <taxon>Aphis</taxon>
    </lineage>
</organism>
<dbReference type="GO" id="GO:0005743">
    <property type="term" value="C:mitochondrial inner membrane"/>
    <property type="evidence" value="ECO:0007669"/>
    <property type="project" value="TreeGrafter"/>
</dbReference>
<protein>
    <recommendedName>
        <fullName evidence="7">EF-hand domain-containing protein</fullName>
    </recommendedName>
</protein>
<dbReference type="Pfam" id="PF00415">
    <property type="entry name" value="RCC1"/>
    <property type="match status" value="2"/>
</dbReference>
<dbReference type="SUPFAM" id="SSF47473">
    <property type="entry name" value="EF-hand"/>
    <property type="match status" value="1"/>
</dbReference>
<feature type="region of interest" description="Disordered" evidence="6">
    <location>
        <begin position="590"/>
        <end position="613"/>
    </location>
</feature>
<dbReference type="Gene3D" id="2.130.10.30">
    <property type="entry name" value="Regulator of chromosome condensation 1/beta-lactamase-inhibitor protein II"/>
    <property type="match status" value="2"/>
</dbReference>
<feature type="repeat" description="RCC1" evidence="5">
    <location>
        <begin position="1013"/>
        <end position="1065"/>
    </location>
</feature>
<evidence type="ECO:0000313" key="8">
    <source>
        <dbReference type="EMBL" id="KAE9539487.1"/>
    </source>
</evidence>
<feature type="repeat" description="RCC1" evidence="5">
    <location>
        <begin position="897"/>
        <end position="957"/>
    </location>
</feature>
<accession>A0A6G0TVN1</accession>
<dbReference type="EMBL" id="VYZN01000014">
    <property type="protein sequence ID" value="KAE9539487.1"/>
    <property type="molecule type" value="Genomic_DNA"/>
</dbReference>
<dbReference type="InterPro" id="IPR000408">
    <property type="entry name" value="Reg_chr_condens"/>
</dbReference>
<dbReference type="InterPro" id="IPR009091">
    <property type="entry name" value="RCC1/BLIP-II"/>
</dbReference>
<gene>
    <name evidence="8" type="ORF">AGLY_004739</name>
</gene>
<feature type="domain" description="EF-hand" evidence="7">
    <location>
        <begin position="719"/>
        <end position="754"/>
    </location>
</feature>
<evidence type="ECO:0000256" key="5">
    <source>
        <dbReference type="PROSITE-ProRule" id="PRU00235"/>
    </source>
</evidence>
<dbReference type="SUPFAM" id="SSF50985">
    <property type="entry name" value="RCC1/BLIP-II"/>
    <property type="match status" value="1"/>
</dbReference>
<dbReference type="CDD" id="cd00051">
    <property type="entry name" value="EFh"/>
    <property type="match status" value="1"/>
</dbReference>
<feature type="repeat" description="RCC1" evidence="5">
    <location>
        <begin position="1178"/>
        <end position="1231"/>
    </location>
</feature>
<dbReference type="Gene3D" id="1.10.238.10">
    <property type="entry name" value="EF-hand"/>
    <property type="match status" value="2"/>
</dbReference>
<feature type="compositionally biased region" description="Polar residues" evidence="6">
    <location>
        <begin position="202"/>
        <end position="214"/>
    </location>
</feature>
<keyword evidence="2" id="KW-0677">Repeat</keyword>
<dbReference type="FunFam" id="1.10.238.10:FF:000079">
    <property type="entry name" value="Calcium and integrin-binding family member 2"/>
    <property type="match status" value="1"/>
</dbReference>
<keyword evidence="3" id="KW-0106">Calcium</keyword>
<feature type="compositionally biased region" description="Basic residues" evidence="6">
    <location>
        <begin position="436"/>
        <end position="452"/>
    </location>
</feature>
<proteinExistence type="predicted"/>
<evidence type="ECO:0000313" key="9">
    <source>
        <dbReference type="Proteomes" id="UP000475862"/>
    </source>
</evidence>
<sequence length="1289" mass="145938">MCKEPAMDENPPVKNGDPMELSSDDIFGVMKNISMVKNGLMSYENDTIQIEIGNSDADEMFTIGDNDLSSFEKDLLDNVIGMAEEEVVTQYDETPTVKENFNKFVHKGKMLSERLQRIISKLQNIQLKTMSKCSTQEIYNVLQSQKSNAIKNIKSTLLKVQKRQSNPFLKTLLCDEIKDGEKVFGMLESQIKTVNEEYDSEATASGSESDTLGETSEEDLQTPNSCPIEKRNSWKWLHERASIAYRLTWLVNVMSDIEFKINFYNEALNRYSSHPYIQDQEEESGRRCFPYEPKTQHRMLMQPPLINLAAALKKGDKAKLNRINPCDCYGIDSCPTCVSLQRDSNDSGHFLSDTFHPVLSYSKDISLNVALSNELGKSSFHLKQKNKSSSDSNFNKYFVDRTPEQSPTISQVPPVKLQNAWPTRNDPITKFNRNQRQARKRRRIRYSKHKRNRMDEDYKYNSRRSSESICDDDDLDEAYDDDNYDSDPDYSPWFPRTGDKTYNAKREYDIDNIVIPYSIAAASKVEMVKYKEIVTPKWRIVKELDVDPVEFAATIPEPEVVEDLDDGKRSAHHEACEMEERMRFRTIKKQTERTHKNSGHCSSGENTSEAMSPLFESRSPMPTVEEEPDAGPKLICIDLTYFTKKEVLIAHEKFKSLAPEKVGHNKNAKLALNKVLKLPELAANPFGERMCQVFSSSQDGDCTFEDFLDMMSVFSTMAPADVKAEHVFRIFDFDGDDMLGVGDIKKVIQCLVGEQNIFNDNDLKRLVQKIFEEVDFDDDGALSFSEFEHVTDMCPDFVKSKTSCALCSKRCFGVKINPEDVDPFMAPYSESPKDQQRLYVWGMAEHGALGDLKIRSRERQIQFIYRPVRLRFSYSHKIKDLACGYGFTVYAVESNQYKLFGCGLNTDSQIGYHDPRKGHPLGLILATVPIQLPLKEPNTKIKAVAAGRAHTLVLTNTEGVYALGSNCYGQCGRKIIENEDYSKLRNMNNIKLDAGISKIICGQDHSLFITKTGKVYACGWGADGQTGLGHYNNESQPTIVEGDIKDEKIVKVVSSADCVLALNDQGDVFGWGNSEYGQLLLDSDKYQVNTPRKLLLNKAVGKIIDIGATGSSCIALNDEGVVFVWGFGILGKGPDMNRSREPTPIPPILFGRNQYNPETKVKSVYGGVFHMAAITSEGNLYTWGKNKWGQLGLGHVKDQYFPLQVSVGAAVKRYARQNTTSGNNEWQLIESIDLMSVPLYSGPVSLQELKRIELKNFKHSKKQEKNYNPSVFMNIDKIEQMKQISPNNI</sequence>
<dbReference type="Pfam" id="PF13499">
    <property type="entry name" value="EF-hand_7"/>
    <property type="match status" value="1"/>
</dbReference>
<feature type="repeat" description="RCC1" evidence="5">
    <location>
        <begin position="1066"/>
        <end position="1119"/>
    </location>
</feature>
<feature type="compositionally biased region" description="Basic and acidic residues" evidence="6">
    <location>
        <begin position="453"/>
        <end position="466"/>
    </location>
</feature>
<dbReference type="PROSITE" id="PS50222">
    <property type="entry name" value="EF_HAND_2"/>
    <property type="match status" value="2"/>
</dbReference>
<evidence type="ECO:0000256" key="1">
    <source>
        <dbReference type="ARBA" id="ARBA00022723"/>
    </source>
</evidence>
<evidence type="ECO:0000259" key="7">
    <source>
        <dbReference type="PROSITE" id="PS50222"/>
    </source>
</evidence>
<dbReference type="InterPro" id="IPR002048">
    <property type="entry name" value="EF_hand_dom"/>
</dbReference>
<dbReference type="InterPro" id="IPR011992">
    <property type="entry name" value="EF-hand-dom_pair"/>
</dbReference>
<feature type="compositionally biased region" description="Low complexity" evidence="6">
    <location>
        <begin position="387"/>
        <end position="396"/>
    </location>
</feature>
<keyword evidence="1" id="KW-0479">Metal-binding</keyword>
<dbReference type="PRINTS" id="PR00633">
    <property type="entry name" value="RCCNDNSATION"/>
</dbReference>
<dbReference type="PANTHER" id="PTHR46337:SF1">
    <property type="entry name" value="RCC1-LIKE G EXCHANGING FACTOR-LIKE PROTEIN"/>
    <property type="match status" value="1"/>
</dbReference>
<feature type="region of interest" description="Disordered" evidence="6">
    <location>
        <begin position="381"/>
        <end position="480"/>
    </location>
</feature>
<dbReference type="OrthoDB" id="6022640at2759"/>
<feature type="compositionally biased region" description="Polar residues" evidence="6">
    <location>
        <begin position="599"/>
        <end position="610"/>
    </location>
</feature>
<dbReference type="PROSITE" id="PS00018">
    <property type="entry name" value="EF_HAND_1"/>
    <property type="match status" value="2"/>
</dbReference>
<dbReference type="SMART" id="SM00054">
    <property type="entry name" value="EFh"/>
    <property type="match status" value="3"/>
</dbReference>
<keyword evidence="9" id="KW-1185">Reference proteome</keyword>